<dbReference type="OrthoDB" id="8561243at2"/>
<feature type="compositionally biased region" description="Basic and acidic residues" evidence="1">
    <location>
        <begin position="82"/>
        <end position="91"/>
    </location>
</feature>
<feature type="compositionally biased region" description="Low complexity" evidence="1">
    <location>
        <begin position="93"/>
        <end position="105"/>
    </location>
</feature>
<evidence type="ECO:0000259" key="2">
    <source>
        <dbReference type="Pfam" id="PF03872"/>
    </source>
</evidence>
<gene>
    <name evidence="3" type="ORF">DBV39_08775</name>
</gene>
<dbReference type="GO" id="GO:0016989">
    <property type="term" value="F:sigma factor antagonist activity"/>
    <property type="evidence" value="ECO:0007669"/>
    <property type="project" value="InterPro"/>
</dbReference>
<dbReference type="InterPro" id="IPR036147">
    <property type="entry name" value="Anti-sigma_E_RseA_N_sf"/>
</dbReference>
<name>A0A2R4XIY1_9BURK</name>
<dbReference type="Pfam" id="PF03872">
    <property type="entry name" value="RseA_N"/>
    <property type="match status" value="1"/>
</dbReference>
<dbReference type="EMBL" id="CP028901">
    <property type="protein sequence ID" value="AWB33787.1"/>
    <property type="molecule type" value="Genomic_DNA"/>
</dbReference>
<dbReference type="RefSeq" id="WP_108621216.1">
    <property type="nucleotide sequence ID" value="NZ_CP028901.1"/>
</dbReference>
<evidence type="ECO:0000313" key="3">
    <source>
        <dbReference type="EMBL" id="AWB33787.1"/>
    </source>
</evidence>
<sequence length="187" mass="20178">MSENKHGIQSEETVVIEHTETRELVCALVDGELDQADVPRAIAGCESSDWATYHLIGDIMRRSEAVGPVSETFAARMAAALEREPAHRPEPGPRASSRARGGEAGAEATGWRRWFAWPTVAVSAAVASVVWVAQPLFVEEQSQVALTTPVTAPAVNESVLSDYTEAHRQWAGPISIQQASFMPGSTR</sequence>
<evidence type="ECO:0000256" key="1">
    <source>
        <dbReference type="SAM" id="MobiDB-lite"/>
    </source>
</evidence>
<dbReference type="Proteomes" id="UP000244571">
    <property type="component" value="Chromosome"/>
</dbReference>
<dbReference type="KEGG" id="boz:DBV39_08775"/>
<dbReference type="PANTHER" id="PTHR38104">
    <property type="match status" value="1"/>
</dbReference>
<protein>
    <recommendedName>
        <fullName evidence="2">Anti sigma-E protein RseA N-terminal domain-containing protein</fullName>
    </recommendedName>
</protein>
<organism evidence="3 4">
    <name type="scientific">Orrella marina</name>
    <dbReference type="NCBI Taxonomy" id="2163011"/>
    <lineage>
        <taxon>Bacteria</taxon>
        <taxon>Pseudomonadati</taxon>
        <taxon>Pseudomonadota</taxon>
        <taxon>Betaproteobacteria</taxon>
        <taxon>Burkholderiales</taxon>
        <taxon>Alcaligenaceae</taxon>
        <taxon>Orrella</taxon>
    </lineage>
</organism>
<proteinExistence type="predicted"/>
<dbReference type="CDD" id="cd16328">
    <property type="entry name" value="RseA_N"/>
    <property type="match status" value="1"/>
</dbReference>
<dbReference type="InterPro" id="IPR052383">
    <property type="entry name" value="Anti-sigma-E_RseA-like"/>
</dbReference>
<dbReference type="SUPFAM" id="SSF89069">
    <property type="entry name" value="N-terminal, cytoplasmic domain of anti-sigmaE factor RseA"/>
    <property type="match status" value="1"/>
</dbReference>
<reference evidence="3 4" key="1">
    <citation type="submission" date="2018-04" db="EMBL/GenBank/DDBJ databases">
        <title>Bordetella sp. HZ20 isolated from seawater.</title>
        <authorList>
            <person name="Sun C."/>
        </authorList>
    </citation>
    <scope>NUCLEOTIDE SEQUENCE [LARGE SCALE GENOMIC DNA]</scope>
    <source>
        <strain evidence="3 4">HZ20</strain>
    </source>
</reference>
<dbReference type="AlphaFoldDB" id="A0A2R4XIY1"/>
<dbReference type="Gene3D" id="1.10.10.880">
    <property type="entry name" value="Anti sigma-E protein RseA, N-terminal domain"/>
    <property type="match status" value="1"/>
</dbReference>
<feature type="region of interest" description="Disordered" evidence="1">
    <location>
        <begin position="82"/>
        <end position="105"/>
    </location>
</feature>
<dbReference type="PANTHER" id="PTHR38104:SF1">
    <property type="entry name" value="ANTI-SIGMA-E FACTOR RSEA"/>
    <property type="match status" value="1"/>
</dbReference>
<feature type="domain" description="Anti sigma-E protein RseA N-terminal" evidence="2">
    <location>
        <begin position="22"/>
        <end position="90"/>
    </location>
</feature>
<evidence type="ECO:0000313" key="4">
    <source>
        <dbReference type="Proteomes" id="UP000244571"/>
    </source>
</evidence>
<keyword evidence="4" id="KW-1185">Reference proteome</keyword>
<dbReference type="InterPro" id="IPR005572">
    <property type="entry name" value="Anti-sigma_E_RseA_N"/>
</dbReference>
<accession>A0A2R4XIY1</accession>